<organism evidence="1 2">
    <name type="scientific">Dermacentor silvarum</name>
    <name type="common">Tick</name>
    <dbReference type="NCBI Taxonomy" id="543639"/>
    <lineage>
        <taxon>Eukaryota</taxon>
        <taxon>Metazoa</taxon>
        <taxon>Ecdysozoa</taxon>
        <taxon>Arthropoda</taxon>
        <taxon>Chelicerata</taxon>
        <taxon>Arachnida</taxon>
        <taxon>Acari</taxon>
        <taxon>Parasitiformes</taxon>
        <taxon>Ixodida</taxon>
        <taxon>Ixodoidea</taxon>
        <taxon>Ixodidae</taxon>
        <taxon>Rhipicephalinae</taxon>
        <taxon>Dermacentor</taxon>
    </lineage>
</organism>
<comment type="caution">
    <text evidence="1">The sequence shown here is derived from an EMBL/GenBank/DDBJ whole genome shotgun (WGS) entry which is preliminary data.</text>
</comment>
<proteinExistence type="predicted"/>
<reference evidence="1" key="1">
    <citation type="submission" date="2020-05" db="EMBL/GenBank/DDBJ databases">
        <title>Large-scale comparative analyses of tick genomes elucidate their genetic diversity and vector capacities.</title>
        <authorList>
            <person name="Jia N."/>
            <person name="Wang J."/>
            <person name="Shi W."/>
            <person name="Du L."/>
            <person name="Sun Y."/>
            <person name="Zhan W."/>
            <person name="Jiang J."/>
            <person name="Wang Q."/>
            <person name="Zhang B."/>
            <person name="Ji P."/>
            <person name="Sakyi L.B."/>
            <person name="Cui X."/>
            <person name="Yuan T."/>
            <person name="Jiang B."/>
            <person name="Yang W."/>
            <person name="Lam T.T.-Y."/>
            <person name="Chang Q."/>
            <person name="Ding S."/>
            <person name="Wang X."/>
            <person name="Zhu J."/>
            <person name="Ruan X."/>
            <person name="Zhao L."/>
            <person name="Wei J."/>
            <person name="Que T."/>
            <person name="Du C."/>
            <person name="Cheng J."/>
            <person name="Dai P."/>
            <person name="Han X."/>
            <person name="Huang E."/>
            <person name="Gao Y."/>
            <person name="Liu J."/>
            <person name="Shao H."/>
            <person name="Ye R."/>
            <person name="Li L."/>
            <person name="Wei W."/>
            <person name="Wang X."/>
            <person name="Wang C."/>
            <person name="Yang T."/>
            <person name="Huo Q."/>
            <person name="Li W."/>
            <person name="Guo W."/>
            <person name="Chen H."/>
            <person name="Zhou L."/>
            <person name="Ni X."/>
            <person name="Tian J."/>
            <person name="Zhou Y."/>
            <person name="Sheng Y."/>
            <person name="Liu T."/>
            <person name="Pan Y."/>
            <person name="Xia L."/>
            <person name="Li J."/>
            <person name="Zhao F."/>
            <person name="Cao W."/>
        </authorList>
    </citation>
    <scope>NUCLEOTIDE SEQUENCE</scope>
    <source>
        <strain evidence="1">Dsil-2018</strain>
    </source>
</reference>
<evidence type="ECO:0000313" key="2">
    <source>
        <dbReference type="Proteomes" id="UP000821865"/>
    </source>
</evidence>
<keyword evidence="2" id="KW-1185">Reference proteome</keyword>
<accession>A0ACB8CPX6</accession>
<evidence type="ECO:0000313" key="1">
    <source>
        <dbReference type="EMBL" id="KAH7949072.1"/>
    </source>
</evidence>
<sequence length="93" mass="10441">MTRGVIHGIEPHTPYDLLRSNLRIRTQGLGLIDARMLGDSQSALLTFYGSQVPRCVYYFGSEKLCTPYRNAVQFSRICGIVGHRTDVCPQPNI</sequence>
<name>A0ACB8CPX6_DERSI</name>
<dbReference type="EMBL" id="CM023474">
    <property type="protein sequence ID" value="KAH7949072.1"/>
    <property type="molecule type" value="Genomic_DNA"/>
</dbReference>
<gene>
    <name evidence="1" type="ORF">HPB49_004927</name>
</gene>
<dbReference type="Proteomes" id="UP000821865">
    <property type="component" value="Chromosome 5"/>
</dbReference>
<protein>
    <submittedName>
        <fullName evidence="1">Uncharacterized protein</fullName>
    </submittedName>
</protein>